<sequence>MIPPESITTSLTATIRAAGCQKSRIRVAYCNRKLRRTIYKYLEVARQFQALRDDFKRELTWEETSPKTGKDPGKKFTFLSHQIAGMKLLMDSFNGKLGVLRVWSVPGGLTRGFLRGGEVQSLWIDETMEPMDEDDLRFLFTRFHVKKELRITGNPGSRYGGTLKAQSLSLDSVPWLTMDHLKAAVSVEINQSPIDIPEFIGFWMSGFSPKIEHFLVRTRRPMDYGIRARETRMDVKYKLLNRTITIDYGTNIANHDGTCIATILKSQGAFEMLVWPDSNGQKCPKGVDYDLSNPGALIPRYLLIREAILKRIEELTPK</sequence>
<dbReference type="WBParaSite" id="Csp11.Scaffold630.g21435.t2">
    <property type="protein sequence ID" value="Csp11.Scaffold630.g21435.t2"/>
    <property type="gene ID" value="Csp11.Scaffold630.g21435"/>
</dbReference>
<evidence type="ECO:0000313" key="1">
    <source>
        <dbReference type="Proteomes" id="UP000095282"/>
    </source>
</evidence>
<protein>
    <submittedName>
        <fullName evidence="2">FBA_2 domain-containing protein</fullName>
    </submittedName>
</protein>
<organism evidence="1 2">
    <name type="scientific">Caenorhabditis tropicalis</name>
    <dbReference type="NCBI Taxonomy" id="1561998"/>
    <lineage>
        <taxon>Eukaryota</taxon>
        <taxon>Metazoa</taxon>
        <taxon>Ecdysozoa</taxon>
        <taxon>Nematoda</taxon>
        <taxon>Chromadorea</taxon>
        <taxon>Rhabditida</taxon>
        <taxon>Rhabditina</taxon>
        <taxon>Rhabditomorpha</taxon>
        <taxon>Rhabditoidea</taxon>
        <taxon>Rhabditidae</taxon>
        <taxon>Peloderinae</taxon>
        <taxon>Caenorhabditis</taxon>
    </lineage>
</organism>
<name>A0A1I7V1E3_9PELO</name>
<proteinExistence type="predicted"/>
<accession>A0A1I7V1E3</accession>
<dbReference type="AlphaFoldDB" id="A0A1I7V1E3"/>
<keyword evidence="1" id="KW-1185">Reference proteome</keyword>
<dbReference type="Proteomes" id="UP000095282">
    <property type="component" value="Unplaced"/>
</dbReference>
<reference evidence="2" key="1">
    <citation type="submission" date="2016-11" db="UniProtKB">
        <authorList>
            <consortium name="WormBaseParasite"/>
        </authorList>
    </citation>
    <scope>IDENTIFICATION</scope>
</reference>
<evidence type="ECO:0000313" key="2">
    <source>
        <dbReference type="WBParaSite" id="Csp11.Scaffold630.g21435.t2"/>
    </source>
</evidence>